<sequence length="1136" mass="127436">MAANKSDAIDDGLGAFYSKVDELETLFLERLEEAVKIPSISAYAERRDDVFKMAEWTASKMKSLNIEVTLKPLGKQEGTDIDLPPLVLGRYGSDVDKPTVLVYCHYDVQPAALEDGWKYDPWVMTIEESGRLCGRGTSDDKGPLIGWLNMIEAFQKAGIDVPANLVFCFEGMEESASLGLRKALEEEAQNYFADIDVVCITDVVWVSDEQLSIPQGLRGILFYLLTITGANQDAHSGGFGGQISEPMTDMVNILSSLVDSNGNILVPGIYDTVQPVTEEERISYNELEISHHSLLGGTGGRSLHESQADALIARWKKPSLSLHRIENAVPGAGAVTSIPAKLVGKFSIRTVPNMKAAEINKLVHKHIEDRFKSLGSKNDLEINCAHESDWFYESADHWNYQAAIQATKNVWGKTPVITCEGGSIPIALDFKQILNKNVLLLPVGRPTDGAHSVNEKLDKSNYINAIKLYGSYLKEAQNFSTKSFTCQQLVKKKDDILYHSVLRKFHQPQTARVFTMCLNNSVTDVNTNSNFKDAVTKHTDIELTIDFERTALIGQTTLTIESKIERLNDITLDTSYLVIKEAKISDKPVRWELKPSKDNNGNPLFIQLDRSYGLGENFELTIVFETTEETTGLQWFSASQTDDKKYPFMFSQGEPVHARSMFPCQDTPSIKTTFDITIHSILPVVASGIPEKELVFPPVQEPLEKTVYKFKQDIPISNYLFAVASGNLVGEKIGPKSYVYCAPGDLEACKAEFQPDLQAIIKSAEDLIFEYPWPLYNLVVLPKSFHLGGMENPIFNFYSATVVSGDRENISVVAHEFAHSYSGNLVTNDSWEHFWLNEGWTVYIERNILRNLRGEEEVQLQAIVGWQDLLYNIDTYGGNESVFTSLVLQFEGKRPDDIMSKISYEKGYTFLCYLEQKVGRQKWRKFVPHYFKTFSGKSLNSEQFKLCVYDFFSSDADATEALNSVDWDAWYHKPGAPPKPEFKSKLYESCLSLAQRLSKHQEGSPFTPSAGDVEGWSVGQILVFLDLLIDSPDPLPLELTEQLGSLYGLRDSSNLEVVSRYLRIALRAGNSGVLKQTEAVLGQTGRMKFVKPLFEGLISVDKELALELFYKHRDFYHPTCLRLIKSVLEKNGLTVS</sequence>
<name>A0ACC3ZG18_COLTU</name>
<protein>
    <submittedName>
        <fullName evidence="1">Peptidase family M20/M25/M40</fullName>
    </submittedName>
</protein>
<evidence type="ECO:0000313" key="1">
    <source>
        <dbReference type="EMBL" id="KAL0942975.1"/>
    </source>
</evidence>
<keyword evidence="2" id="KW-1185">Reference proteome</keyword>
<accession>A0ACC3ZG18</accession>
<dbReference type="EMBL" id="VUJX02000001">
    <property type="protein sequence ID" value="KAL0942975.1"/>
    <property type="molecule type" value="Genomic_DNA"/>
</dbReference>
<organism evidence="1 2">
    <name type="scientific">Colletotrichum truncatum</name>
    <name type="common">Anthracnose fungus</name>
    <name type="synonym">Colletotrichum capsici</name>
    <dbReference type="NCBI Taxonomy" id="5467"/>
    <lineage>
        <taxon>Eukaryota</taxon>
        <taxon>Fungi</taxon>
        <taxon>Dikarya</taxon>
        <taxon>Ascomycota</taxon>
        <taxon>Pezizomycotina</taxon>
        <taxon>Sordariomycetes</taxon>
        <taxon>Hypocreomycetidae</taxon>
        <taxon>Glomerellales</taxon>
        <taxon>Glomerellaceae</taxon>
        <taxon>Colletotrichum</taxon>
        <taxon>Colletotrichum truncatum species complex</taxon>
    </lineage>
</organism>
<reference evidence="1 2" key="1">
    <citation type="journal article" date="2020" name="Phytopathology">
        <title>Genome Sequence Resources of Colletotrichum truncatum, C. plurivorum, C. musicola, and C. sojae: Four Species Pathogenic to Soybean (Glycine max).</title>
        <authorList>
            <person name="Rogerio F."/>
            <person name="Boufleur T.R."/>
            <person name="Ciampi-Guillardi M."/>
            <person name="Sukno S.A."/>
            <person name="Thon M.R."/>
            <person name="Massola Junior N.S."/>
            <person name="Baroncelli R."/>
        </authorList>
    </citation>
    <scope>NUCLEOTIDE SEQUENCE [LARGE SCALE GENOMIC DNA]</scope>
    <source>
        <strain evidence="1 2">CMES1059</strain>
    </source>
</reference>
<dbReference type="Proteomes" id="UP000805649">
    <property type="component" value="Unassembled WGS sequence"/>
</dbReference>
<gene>
    <name evidence="1" type="ORF">CTRU02_200861</name>
</gene>
<evidence type="ECO:0000313" key="2">
    <source>
        <dbReference type="Proteomes" id="UP000805649"/>
    </source>
</evidence>
<proteinExistence type="predicted"/>
<comment type="caution">
    <text evidence="1">The sequence shown here is derived from an EMBL/GenBank/DDBJ whole genome shotgun (WGS) entry which is preliminary data.</text>
</comment>